<name>A0AAQ3T6F5_PASNO</name>
<organism evidence="1 2">
    <name type="scientific">Paspalum notatum var. saurae</name>
    <dbReference type="NCBI Taxonomy" id="547442"/>
    <lineage>
        <taxon>Eukaryota</taxon>
        <taxon>Viridiplantae</taxon>
        <taxon>Streptophyta</taxon>
        <taxon>Embryophyta</taxon>
        <taxon>Tracheophyta</taxon>
        <taxon>Spermatophyta</taxon>
        <taxon>Magnoliopsida</taxon>
        <taxon>Liliopsida</taxon>
        <taxon>Poales</taxon>
        <taxon>Poaceae</taxon>
        <taxon>PACMAD clade</taxon>
        <taxon>Panicoideae</taxon>
        <taxon>Andropogonodae</taxon>
        <taxon>Paspaleae</taxon>
        <taxon>Paspalinae</taxon>
        <taxon>Paspalum</taxon>
    </lineage>
</organism>
<sequence>MGGEDRRLARAYLSFPISAILVSGC</sequence>
<dbReference type="AlphaFoldDB" id="A0AAQ3T6F5"/>
<dbReference type="PROSITE" id="PS51257">
    <property type="entry name" value="PROKAR_LIPOPROTEIN"/>
    <property type="match status" value="1"/>
</dbReference>
<keyword evidence="2" id="KW-1185">Reference proteome</keyword>
<evidence type="ECO:0000313" key="1">
    <source>
        <dbReference type="EMBL" id="WVZ66114.1"/>
    </source>
</evidence>
<evidence type="ECO:0000313" key="2">
    <source>
        <dbReference type="Proteomes" id="UP001341281"/>
    </source>
</evidence>
<accession>A0AAQ3T6F5</accession>
<dbReference type="EMBL" id="CP144747">
    <property type="protein sequence ID" value="WVZ66114.1"/>
    <property type="molecule type" value="Genomic_DNA"/>
</dbReference>
<proteinExistence type="predicted"/>
<reference evidence="1 2" key="1">
    <citation type="submission" date="2024-02" db="EMBL/GenBank/DDBJ databases">
        <title>High-quality chromosome-scale genome assembly of Pensacola bahiagrass (Paspalum notatum Flugge var. saurae).</title>
        <authorList>
            <person name="Vega J.M."/>
            <person name="Podio M."/>
            <person name="Orjuela J."/>
            <person name="Siena L.A."/>
            <person name="Pessino S.C."/>
            <person name="Combes M.C."/>
            <person name="Mariac C."/>
            <person name="Albertini E."/>
            <person name="Pupilli F."/>
            <person name="Ortiz J.P.A."/>
            <person name="Leblanc O."/>
        </authorList>
    </citation>
    <scope>NUCLEOTIDE SEQUENCE [LARGE SCALE GENOMIC DNA]</scope>
    <source>
        <strain evidence="1">R1</strain>
        <tissue evidence="1">Leaf</tissue>
    </source>
</reference>
<gene>
    <name evidence="1" type="ORF">U9M48_015387</name>
</gene>
<protein>
    <submittedName>
        <fullName evidence="1">Uncharacterized protein</fullName>
    </submittedName>
</protein>
<dbReference type="Proteomes" id="UP001341281">
    <property type="component" value="Chromosome 03"/>
</dbReference>